<dbReference type="InterPro" id="IPR050661">
    <property type="entry name" value="BglG_antiterminators"/>
</dbReference>
<dbReference type="Proteomes" id="UP000014157">
    <property type="component" value="Unassembled WGS sequence"/>
</dbReference>
<evidence type="ECO:0000256" key="2">
    <source>
        <dbReference type="ARBA" id="ARBA00023163"/>
    </source>
</evidence>
<dbReference type="InterPro" id="IPR007737">
    <property type="entry name" value="Mga_HTH"/>
</dbReference>
<evidence type="ECO:0000256" key="1">
    <source>
        <dbReference type="ARBA" id="ARBA00023015"/>
    </source>
</evidence>
<dbReference type="RefSeq" id="WP_010766075.1">
    <property type="nucleotide sequence ID" value="NZ_ASWB01000003.1"/>
</dbReference>
<dbReference type="HOGENOM" id="CLU_036476_3_0_9"/>
<dbReference type="Gene3D" id="1.10.10.10">
    <property type="entry name" value="Winged helix-like DNA-binding domain superfamily/Winged helix DNA-binding domain"/>
    <property type="match status" value="1"/>
</dbReference>
<dbReference type="EMBL" id="ASWB01000003">
    <property type="protein sequence ID" value="EOT65800.1"/>
    <property type="molecule type" value="Genomic_DNA"/>
</dbReference>
<comment type="caution">
    <text evidence="4">The sequence shown here is derived from an EMBL/GenBank/DDBJ whole genome shotgun (WGS) entry which is preliminary data.</text>
</comment>
<evidence type="ECO:0000259" key="3">
    <source>
        <dbReference type="Pfam" id="PF05043"/>
    </source>
</evidence>
<evidence type="ECO:0000313" key="5">
    <source>
        <dbReference type="EMBL" id="EOT65800.1"/>
    </source>
</evidence>
<organism evidence="4 6">
    <name type="scientific">Enterococcus moraviensis ATCC BAA-383</name>
    <dbReference type="NCBI Taxonomy" id="1158609"/>
    <lineage>
        <taxon>Bacteria</taxon>
        <taxon>Bacillati</taxon>
        <taxon>Bacillota</taxon>
        <taxon>Bacilli</taxon>
        <taxon>Lactobacillales</taxon>
        <taxon>Enterococcaceae</taxon>
        <taxon>Enterococcus</taxon>
    </lineage>
</organism>
<reference evidence="5 7" key="2">
    <citation type="submission" date="2013-03" db="EMBL/GenBank/DDBJ databases">
        <title>The Genome Sequence of Enterococcus moraviensis BAA-383 (PacBio/Illumina hybrid assembly).</title>
        <authorList>
            <consortium name="The Broad Institute Genomics Platform"/>
            <consortium name="The Broad Institute Genome Sequencing Center for Infectious Disease"/>
            <person name="Earl A."/>
            <person name="Russ C."/>
            <person name="Gilmore M."/>
            <person name="Surin D."/>
            <person name="Walker B."/>
            <person name="Young S."/>
            <person name="Zeng Q."/>
            <person name="Gargeya S."/>
            <person name="Fitzgerald M."/>
            <person name="Haas B."/>
            <person name="Abouelleil A."/>
            <person name="Allen A.W."/>
            <person name="Alvarado L."/>
            <person name="Arachchi H.M."/>
            <person name="Berlin A.M."/>
            <person name="Chapman S.B."/>
            <person name="Gainer-Dewar J."/>
            <person name="Goldberg J."/>
            <person name="Griggs A."/>
            <person name="Gujja S."/>
            <person name="Hansen M."/>
            <person name="Howarth C."/>
            <person name="Imamovic A."/>
            <person name="Ireland A."/>
            <person name="Larimer J."/>
            <person name="McCowan C."/>
            <person name="Murphy C."/>
            <person name="Pearson M."/>
            <person name="Poon T.W."/>
            <person name="Priest M."/>
            <person name="Roberts A."/>
            <person name="Saif S."/>
            <person name="Shea T."/>
            <person name="Sisk P."/>
            <person name="Sykes S."/>
            <person name="Wortman J."/>
            <person name="Nusbaum C."/>
            <person name="Birren B."/>
        </authorList>
    </citation>
    <scope>NUCLEOTIDE SEQUENCE [LARGE SCALE GENOMIC DNA]</scope>
    <source>
        <strain evidence="5 7">ATCC BAA-383</strain>
    </source>
</reference>
<feature type="domain" description="Mga helix-turn-helix" evidence="3">
    <location>
        <begin position="90"/>
        <end position="169"/>
    </location>
</feature>
<dbReference type="PANTHER" id="PTHR30185">
    <property type="entry name" value="CRYPTIC BETA-GLUCOSIDE BGL OPERON ANTITERMINATOR"/>
    <property type="match status" value="1"/>
</dbReference>
<keyword evidence="1" id="KW-0805">Transcription regulation</keyword>
<dbReference type="Proteomes" id="UP000013781">
    <property type="component" value="Unassembled WGS sequence"/>
</dbReference>
<evidence type="ECO:0000313" key="7">
    <source>
        <dbReference type="Proteomes" id="UP000014157"/>
    </source>
</evidence>
<sequence length="502" mass="59661">MEFLHELLDKTSIYKIRILYILKNKSDFIGLDELSKISGLERRTLEGYIDELYKDYLEFVIEPSKLSLTILGKKIKMDYHLYEDFYYFQMYIISNSFSIKLLSNLLLGDTINTTRYLAEYFISKSTLQRRVNNIRMLLNIYDIKLSNTKGELHLIGDEAQIRILAYTFFWILYKGKSWPFPVKKNQIENMQIELFHPYDNQLSKTNIEDSLFILAINTIRYRKGYTINFSQLEVQELLFEDFVLYKNNWEKKYYLSSNEYFFFLLVLQTQSKFYLDKQLKTPILELHKKFRTSIYKSVETFFSYFSKSIYFISASQKEKFYTHILANHLFCFLFKTAPVGIFGHPTVSNVNTRFPKLTLKLEQLISQLYKETGLTIFENQKFLIPNYALFFASIQNIAYFETEISIFIDTDLPILAEERLRNLLFHFLEGSYNIKIVNSIDKLKKSSFDLVLTSSFVPEIKSASKDEQLIYITEELRIEDLVRINEALFKIRQKKNSYPSES</sequence>
<reference evidence="4 6" key="1">
    <citation type="submission" date="2013-02" db="EMBL/GenBank/DDBJ databases">
        <title>The Genome Sequence of Enterococcus moraviensis BAA-383.</title>
        <authorList>
            <consortium name="The Broad Institute Genome Sequencing Platform"/>
            <consortium name="The Broad Institute Genome Sequencing Center for Infectious Disease"/>
            <person name="Earl A.M."/>
            <person name="Gilmore M.S."/>
            <person name="Lebreton F."/>
            <person name="Walker B."/>
            <person name="Young S.K."/>
            <person name="Zeng Q."/>
            <person name="Gargeya S."/>
            <person name="Fitzgerald M."/>
            <person name="Haas B."/>
            <person name="Abouelleil A."/>
            <person name="Alvarado L."/>
            <person name="Arachchi H.M."/>
            <person name="Berlin A.M."/>
            <person name="Chapman S.B."/>
            <person name="Dewar J."/>
            <person name="Goldberg J."/>
            <person name="Griggs A."/>
            <person name="Gujja S."/>
            <person name="Hansen M."/>
            <person name="Howarth C."/>
            <person name="Imamovic A."/>
            <person name="Larimer J."/>
            <person name="McCowan C."/>
            <person name="Murphy C."/>
            <person name="Neiman D."/>
            <person name="Pearson M."/>
            <person name="Priest M."/>
            <person name="Roberts A."/>
            <person name="Saif S."/>
            <person name="Shea T."/>
            <person name="Sisk P."/>
            <person name="Sykes S."/>
            <person name="Wortman J."/>
            <person name="Nusbaum C."/>
            <person name="Birren B."/>
        </authorList>
    </citation>
    <scope>NUCLEOTIDE SEQUENCE [LARGE SCALE GENOMIC DNA]</scope>
    <source>
        <strain evidence="4 6">ATCC BAA-383</strain>
    </source>
</reference>
<dbReference type="InterPro" id="IPR036388">
    <property type="entry name" value="WH-like_DNA-bd_sf"/>
</dbReference>
<keyword evidence="7" id="KW-1185">Reference proteome</keyword>
<evidence type="ECO:0000313" key="4">
    <source>
        <dbReference type="EMBL" id="EOH97010.1"/>
    </source>
</evidence>
<dbReference type="EMBL" id="AJAS01000022">
    <property type="protein sequence ID" value="EOH97010.1"/>
    <property type="molecule type" value="Genomic_DNA"/>
</dbReference>
<accession>R2SP88</accession>
<dbReference type="STRING" id="155617.RV09_GL001675"/>
<dbReference type="OrthoDB" id="2365732at2"/>
<dbReference type="eggNOG" id="COG3711">
    <property type="taxonomic scope" value="Bacteria"/>
</dbReference>
<gene>
    <name evidence="5" type="ORF">I586_02069</name>
    <name evidence="4" type="ORF">UAY_02742</name>
</gene>
<protein>
    <recommendedName>
        <fullName evidence="3">Mga helix-turn-helix domain-containing protein</fullName>
    </recommendedName>
</protein>
<dbReference type="PATRIC" id="fig|1158609.3.peg.2670"/>
<dbReference type="PANTHER" id="PTHR30185:SF13">
    <property type="entry name" value="LICABCH OPERON REGULATOR-RELATED"/>
    <property type="match status" value="1"/>
</dbReference>
<name>R2SP88_9ENTE</name>
<evidence type="ECO:0000313" key="6">
    <source>
        <dbReference type="Proteomes" id="UP000013781"/>
    </source>
</evidence>
<proteinExistence type="predicted"/>
<keyword evidence="2" id="KW-0804">Transcription</keyword>
<dbReference type="Pfam" id="PF05043">
    <property type="entry name" value="Mga"/>
    <property type="match status" value="1"/>
</dbReference>
<dbReference type="AlphaFoldDB" id="R2SP88"/>